<feature type="compositionally biased region" description="Basic and acidic residues" evidence="1">
    <location>
        <begin position="24"/>
        <end position="34"/>
    </location>
</feature>
<evidence type="ECO:0000313" key="2">
    <source>
        <dbReference type="EMBL" id="WMW25732.1"/>
    </source>
</evidence>
<dbReference type="Proteomes" id="UP001182908">
    <property type="component" value="Chromosome"/>
</dbReference>
<sequence>MSESKKKSTVENTPTAKIDTGNGCEHERITRSEEEGFYSSCGQAFIRIS</sequence>
<name>A0AA51ULE3_9EURY</name>
<feature type="region of interest" description="Disordered" evidence="1">
    <location>
        <begin position="1"/>
        <end position="35"/>
    </location>
</feature>
<dbReference type="AlphaFoldDB" id="A0AA51ULE3"/>
<evidence type="ECO:0000313" key="3">
    <source>
        <dbReference type="Proteomes" id="UP001182908"/>
    </source>
</evidence>
<dbReference type="KEGG" id="mseb:RE474_03145"/>
<proteinExistence type="predicted"/>
<keyword evidence="3" id="KW-1185">Reference proteome</keyword>
<organism evidence="2 3">
    <name type="scientific">Methanolobus sediminis</name>
    <dbReference type="NCBI Taxonomy" id="3072978"/>
    <lineage>
        <taxon>Archaea</taxon>
        <taxon>Methanobacteriati</taxon>
        <taxon>Methanobacteriota</taxon>
        <taxon>Stenosarchaea group</taxon>
        <taxon>Methanomicrobia</taxon>
        <taxon>Methanosarcinales</taxon>
        <taxon>Methanosarcinaceae</taxon>
        <taxon>Methanolobus</taxon>
    </lineage>
</organism>
<dbReference type="GeneID" id="84231680"/>
<dbReference type="RefSeq" id="WP_309311534.1">
    <property type="nucleotide sequence ID" value="NZ_CP133592.1"/>
</dbReference>
<evidence type="ECO:0000256" key="1">
    <source>
        <dbReference type="SAM" id="MobiDB-lite"/>
    </source>
</evidence>
<accession>A0AA51ULE3</accession>
<gene>
    <name evidence="2" type="ORF">RE474_03145</name>
</gene>
<reference evidence="2 3" key="1">
    <citation type="submission" date="2023-08" db="EMBL/GenBank/DDBJ databases">
        <title>Methanolobus mangrovi sp. nov. and Methanolobus sediminis sp. nov, two novel methylotrophic methanogens isolated from mangrove sediments in China.</title>
        <authorList>
            <person name="Zhou J."/>
        </authorList>
    </citation>
    <scope>NUCLEOTIDE SEQUENCE [LARGE SCALE GENOMIC DNA]</scope>
    <source>
        <strain evidence="2 3">FTZ6</strain>
    </source>
</reference>
<protein>
    <submittedName>
        <fullName evidence="2">Uncharacterized protein</fullName>
    </submittedName>
</protein>
<dbReference type="EMBL" id="CP133592">
    <property type="protein sequence ID" value="WMW25732.1"/>
    <property type="molecule type" value="Genomic_DNA"/>
</dbReference>